<reference evidence="2" key="1">
    <citation type="journal article" date="2017" name="Nature">
        <title>The sunflower genome provides insights into oil metabolism, flowering and Asterid evolution.</title>
        <authorList>
            <person name="Badouin H."/>
            <person name="Gouzy J."/>
            <person name="Grassa C.J."/>
            <person name="Murat F."/>
            <person name="Staton S.E."/>
            <person name="Cottret L."/>
            <person name="Lelandais-Briere C."/>
            <person name="Owens G.L."/>
            <person name="Carrere S."/>
            <person name="Mayjonade B."/>
            <person name="Legrand L."/>
            <person name="Gill N."/>
            <person name="Kane N.C."/>
            <person name="Bowers J.E."/>
            <person name="Hubner S."/>
            <person name="Bellec A."/>
            <person name="Berard A."/>
            <person name="Berges H."/>
            <person name="Blanchet N."/>
            <person name="Boniface M.C."/>
            <person name="Brunel D."/>
            <person name="Catrice O."/>
            <person name="Chaidir N."/>
            <person name="Claudel C."/>
            <person name="Donnadieu C."/>
            <person name="Faraut T."/>
            <person name="Fievet G."/>
            <person name="Helmstetter N."/>
            <person name="King M."/>
            <person name="Knapp S.J."/>
            <person name="Lai Z."/>
            <person name="Le Paslier M.C."/>
            <person name="Lippi Y."/>
            <person name="Lorenzon L."/>
            <person name="Mandel J.R."/>
            <person name="Marage G."/>
            <person name="Marchand G."/>
            <person name="Marquand E."/>
            <person name="Bret-Mestries E."/>
            <person name="Morien E."/>
            <person name="Nambeesan S."/>
            <person name="Nguyen T."/>
            <person name="Pegot-Espagnet P."/>
            <person name="Pouilly N."/>
            <person name="Raftis F."/>
            <person name="Sallet E."/>
            <person name="Schiex T."/>
            <person name="Thomas J."/>
            <person name="Vandecasteele C."/>
            <person name="Vares D."/>
            <person name="Vear F."/>
            <person name="Vautrin S."/>
            <person name="Crespi M."/>
            <person name="Mangin B."/>
            <person name="Burke J.M."/>
            <person name="Salse J."/>
            <person name="Munos S."/>
            <person name="Vincourt P."/>
            <person name="Rieseberg L.H."/>
            <person name="Langlade N.B."/>
        </authorList>
    </citation>
    <scope>NUCLEOTIDE SEQUENCE</scope>
    <source>
        <tissue evidence="2">Leaves</tissue>
    </source>
</reference>
<feature type="chain" id="PRO_5039904907" evidence="1">
    <location>
        <begin position="19"/>
        <end position="52"/>
    </location>
</feature>
<evidence type="ECO:0000313" key="2">
    <source>
        <dbReference type="EMBL" id="KAF5759057.1"/>
    </source>
</evidence>
<keyword evidence="3" id="KW-1185">Reference proteome</keyword>
<reference evidence="2" key="2">
    <citation type="submission" date="2020-06" db="EMBL/GenBank/DDBJ databases">
        <title>Helianthus annuus Genome sequencing and assembly Release 2.</title>
        <authorList>
            <person name="Gouzy J."/>
            <person name="Langlade N."/>
            <person name="Munos S."/>
        </authorList>
    </citation>
    <scope>NUCLEOTIDE SEQUENCE</scope>
    <source>
        <tissue evidence="2">Leaves</tissue>
    </source>
</reference>
<accession>A0A9K3GWY3</accession>
<sequence>MFFKIIFKLFLNTTFIQLIHVPFNKAHMYICCFRNDYIQIIKNKRLLKIHDF</sequence>
<dbReference type="Proteomes" id="UP000215914">
    <property type="component" value="Unassembled WGS sequence"/>
</dbReference>
<feature type="signal peptide" evidence="1">
    <location>
        <begin position="1"/>
        <end position="18"/>
    </location>
</feature>
<name>A0A9K3GWY3_HELAN</name>
<evidence type="ECO:0000313" key="3">
    <source>
        <dbReference type="Proteomes" id="UP000215914"/>
    </source>
</evidence>
<dbReference type="EMBL" id="MNCJ02000331">
    <property type="protein sequence ID" value="KAF5759057.1"/>
    <property type="molecule type" value="Genomic_DNA"/>
</dbReference>
<evidence type="ECO:0000256" key="1">
    <source>
        <dbReference type="SAM" id="SignalP"/>
    </source>
</evidence>
<dbReference type="AlphaFoldDB" id="A0A9K3GWY3"/>
<comment type="caution">
    <text evidence="2">The sequence shown here is derived from an EMBL/GenBank/DDBJ whole genome shotgun (WGS) entry which is preliminary data.</text>
</comment>
<gene>
    <name evidence="2" type="ORF">HanXRQr2_Chr16g0736661</name>
</gene>
<dbReference type="Gramene" id="mRNA:HanXRQr2_Chr16g0736661">
    <property type="protein sequence ID" value="CDS:HanXRQr2_Chr16g0736661.1"/>
    <property type="gene ID" value="HanXRQr2_Chr16g0736661"/>
</dbReference>
<keyword evidence="1" id="KW-0732">Signal</keyword>
<proteinExistence type="predicted"/>
<protein>
    <submittedName>
        <fullName evidence="2">Uncharacterized protein</fullName>
    </submittedName>
</protein>
<organism evidence="2 3">
    <name type="scientific">Helianthus annuus</name>
    <name type="common">Common sunflower</name>
    <dbReference type="NCBI Taxonomy" id="4232"/>
    <lineage>
        <taxon>Eukaryota</taxon>
        <taxon>Viridiplantae</taxon>
        <taxon>Streptophyta</taxon>
        <taxon>Embryophyta</taxon>
        <taxon>Tracheophyta</taxon>
        <taxon>Spermatophyta</taxon>
        <taxon>Magnoliopsida</taxon>
        <taxon>eudicotyledons</taxon>
        <taxon>Gunneridae</taxon>
        <taxon>Pentapetalae</taxon>
        <taxon>asterids</taxon>
        <taxon>campanulids</taxon>
        <taxon>Asterales</taxon>
        <taxon>Asteraceae</taxon>
        <taxon>Asteroideae</taxon>
        <taxon>Heliantheae alliance</taxon>
        <taxon>Heliantheae</taxon>
        <taxon>Helianthus</taxon>
    </lineage>
</organism>